<dbReference type="Proteomes" id="UP001732700">
    <property type="component" value="Chromosome 2C"/>
</dbReference>
<accession>A0ACD5UUD9</accession>
<reference evidence="1" key="2">
    <citation type="submission" date="2025-09" db="UniProtKB">
        <authorList>
            <consortium name="EnsemblPlants"/>
        </authorList>
    </citation>
    <scope>IDENTIFICATION</scope>
</reference>
<protein>
    <submittedName>
        <fullName evidence="1">Uncharacterized protein</fullName>
    </submittedName>
</protein>
<name>A0ACD5UUD9_AVESA</name>
<sequence>MAEDAHEMDDSSPLPPPRTLTDEVGVEEGPSSPGTSTSTPASTPMPREKGSVEQLTAAPFTDEVVVEEGVSSQEMSTGTPAPPPMTQEQGPVEQFATVSPTDEVVAEEGVSGQEMSSGKPAPTPMTQEQGSMHQFATVSPTDEVVAEEGVSGQEMSSGKPAPTPMPPEQGSVDQYAAVSLTDEVGVEKGASSPNMSKGTPTMPSDPSPPRRSRHRPPGVPADVPQEVVRAVDAAIMGSRRGVVDCLHHMVSEEQGDLPHYVVDVLLGTMGGVDGLDKVSDTTGTGTPPSIMSNSRAAIAAAELLPHLPCGEEPSPRTRMAVGLHVALRACTRNRAMCSLSGLLAVLLESAGKLFVGTGRSSTSSWDATPLLKCVQLLGGHSLSVKDLHSWLGLVKKALGTSWATPLILALEKAMGSEEARGPAATFEFDGESSGLLGPGDSRWPFSNGYGFATWIYIESFSDTLSTATAAAAIAAAAAATSGKSSAMSAAAAASALAGEGTAHMPRLFSFLSSDNQGVEAYFHGQFLVVESGGGRGKKASLHFTYAFKPQCWYFVGLEHTNKHGLLGKGDSELRLYVNGGLHESRAFDFPRISKPLAFCCIGTNPPPTIAGLQRRRRQCPLFAEMGPIYIFREPIGPDRMSRLAFRGGDILPSFGNGAGLPWKATNDHIKNMAEESFALNHEIGGCLHLLYHPSLLSGRFCPDASPSGSAGTHRRPAEVLGLVHVSARVRPAESLWALACGGPMALLPLTISSVQMDTLEPTLGELSLSLGTASLSAPVFRIISLAIQHPGNNEELCRRCAPELLSRVLHYLLQALSKLGSGEEDAVTNEELVAAIVSLCQSQRNNHELKVQLFSTLLLDLKMWSSCNYGLQKKLLSSLADMVFTESVCMRDANALQMLLDGCRRCYWAIREPDSIDNLPLTGTKRSLGEVNALIDELLVVIELLLGAASSTAASDDVRSLIGFIVDCPQPNQVARLLHLIYRLIVQPNISRVNMFAQLFISSGGVEALLVLLQREAKAGNNHILDNPGATLSECDVLSSEGSDTKATSGEVYRQDDEIQFSEQHEAIVHEEDSQQEARSTNSASFKMLGANIGRKISNSENQLLKNLGGINFSITADNVRNNVYNVDKGDGIVVGIIHILSALVASGHLKFASSASNPNLSGGIPNTVHEEGNTMLEDRVSLLLFALQKAFQAAPRRLMTANVYMALISAAINVSSVDENLNLYDCGHRFEHIQLLLVLLRTLPYASRSFQARAIQDILFLACSHPENRTTMASIAEWPEWILEVLIYNHEMGSKNIVDGVSIGEIEDLVHNFLIIMLEHSMRQKDGWRDVEATIHCAEWLSMVGGSSTGDKRIRREESLPIFRRRLLGDLLDFSARELQVQTEVIAAAAAGVAAEGLSPEEAKVQAENAAHLSVALAENAIVILMLVEDHLRSQGQHVCTSRVLNSVLSSSSMTSSAPSRTTSLDRTGSEHVDAGLSRRSSLSSDAGGLPVDVLTSMADANGQISAAVMERLTAAAAAEPYESVKHAFASYGSCIADLAESWKYRSRLWYGVGIPSKSDLFGGGGSDLESWRSVLEKDSNGNWVELPLVKKSLEVLQALLLDDSGLGGGLGIGGGSGPGMGVMAALYQLLDSDQPFLCMLRMTLVSMREDDNGGGDALLNNTSIKDVISEGMGHQAGSLMPFDGNSYSSTRKPRPALLWSVLGPILNMPISESKRQRVLVASSILYSEVWHAIGRDRSPLRKQFIELILPPFIAILRRWRPLLAGVHELTSYDGRNPLIADDRALAADALPIESALSMISPGWAAAFASPPVAMALAMMAAGASGTEIVTPRRNTLSRHDTSLPERKAAARLQTFSSFQKPVETAPNKPGLTPKDKAGAKAAALAATRDLERTAKIGSGRGLSAVAMATSGQRRSASDIERVRRWNTSEAMSAAWMECLQSADSKPVSGRDFSALAYKYVAILVSGFALARNLQRLEMERQTQADVLNRHRASTGVRAWRHLLHCLTEMERLYGPFDEPLCSPDRIFWKLDFTESSSRMRRFMKRNYKGSDHLGAAADYDDRKLLSTAVQSNECNLEGADSSLTDTIPSTASVVIAEAMSMDERNEDSEQLESDTTHSSVDQLQHSASAGQQSMKGSVDSRSSDISADCNLVRSTVVAPGYVPTEPDERIIVELPSLMVRPLKVVHGTFQVTSKRINFIIDEHASDSNMEDHASTSGQCYQQDKDRSWLISSLHQIYSRRYLLRRSALELFMVDRSNFFFDFGDMEARKNAYRAIVHTKPPNLNDIFLATQRAEQILKRTQLMERWANWEINNFEYLMELNTLAGRSYNDITQYPVFPWIIADYQSKVLNLDDPSTYRDLSKPIGALKPERLKKFQERYSTFEDPIIPKFHYGSHYSSAGTVLYYLFRMEPFTTLSIQLQGGKFDHADRMFSDLSGTWDSVLEDMSDVKELVPEMFYLPEVFTNINSIDFGTTQLGGKLDSVELPPWAENPVDFVHKHRKALESEHVSTHLHEWIDLIFGYKQRGKEAVMANNVFFYITYEGTVDIDKIADPVQRRAMQDQIAYFGQTPSQLLTVPHMKRKPLTDVLQLQTIFRNPSELKSYVLPNPDRCNVPASTMFVSNDSIVVVDINVPAAHVALHHWQPNTPDGQGTPFLFHHGRNAASSTGGAFMRMFKGSTSSGEAYEFPRAIAFAASAIRSSAIVAVTCDKDIITGGHADCSVKLISPDGAKTIESASGHVAPVTCLALSPDSNYLVTGSRDTTVILWRIRQPRSINKKNPPELPPTTPRTPRTPLASTPSSMSNLLETRKRRIEGPMHVLRGHLGEVISCSVSPDLGLVVSLSNISGVLLHSLRTGRLIRKIHVAEAHAVSLSAQGIILVWSESEKRLSSFTVNGLPIATSVSPFSGRVSCIEISMDGHFALIGTCSSSNYKWENNNDSADHEPSKPSGKDYISEQTETEQSVHVPSICFVDLHTLKVSHKLELGKGQDITAIALNKENTNLLVSTADKHLMVFTDPALSLKVVDQMLRLGWEGDGLLQS</sequence>
<keyword evidence="2" id="KW-1185">Reference proteome</keyword>
<dbReference type="EnsemblPlants" id="AVESA.00010b.r2.2CG0312770.2">
    <property type="protein sequence ID" value="AVESA.00010b.r2.2CG0312770.2.CDS"/>
    <property type="gene ID" value="AVESA.00010b.r2.2CG0312770"/>
</dbReference>
<reference evidence="1" key="1">
    <citation type="submission" date="2021-05" db="EMBL/GenBank/DDBJ databases">
        <authorList>
            <person name="Scholz U."/>
            <person name="Mascher M."/>
            <person name="Fiebig A."/>
        </authorList>
    </citation>
    <scope>NUCLEOTIDE SEQUENCE [LARGE SCALE GENOMIC DNA]</scope>
</reference>
<organism evidence="1 2">
    <name type="scientific">Avena sativa</name>
    <name type="common">Oat</name>
    <dbReference type="NCBI Taxonomy" id="4498"/>
    <lineage>
        <taxon>Eukaryota</taxon>
        <taxon>Viridiplantae</taxon>
        <taxon>Streptophyta</taxon>
        <taxon>Embryophyta</taxon>
        <taxon>Tracheophyta</taxon>
        <taxon>Spermatophyta</taxon>
        <taxon>Magnoliopsida</taxon>
        <taxon>Liliopsida</taxon>
        <taxon>Poales</taxon>
        <taxon>Poaceae</taxon>
        <taxon>BOP clade</taxon>
        <taxon>Pooideae</taxon>
        <taxon>Poodae</taxon>
        <taxon>Poeae</taxon>
        <taxon>Poeae Chloroplast Group 1 (Aveneae type)</taxon>
        <taxon>Aveninae</taxon>
        <taxon>Avena</taxon>
    </lineage>
</organism>
<evidence type="ECO:0000313" key="1">
    <source>
        <dbReference type="EnsemblPlants" id="AVESA.00010b.r2.2CG0312770.2.CDS"/>
    </source>
</evidence>
<proteinExistence type="predicted"/>
<evidence type="ECO:0000313" key="2">
    <source>
        <dbReference type="Proteomes" id="UP001732700"/>
    </source>
</evidence>